<comment type="caution">
    <text evidence="2">The sequence shown here is derived from an EMBL/GenBank/DDBJ whole genome shotgun (WGS) entry which is preliminary data.</text>
</comment>
<proteinExistence type="predicted"/>
<keyword evidence="1" id="KW-0812">Transmembrane</keyword>
<organism evidence="2 3">
    <name type="scientific">Janthinobacterium psychrotolerans</name>
    <dbReference type="NCBI Taxonomy" id="1747903"/>
    <lineage>
        <taxon>Bacteria</taxon>
        <taxon>Pseudomonadati</taxon>
        <taxon>Pseudomonadota</taxon>
        <taxon>Betaproteobacteria</taxon>
        <taxon>Burkholderiales</taxon>
        <taxon>Oxalobacteraceae</taxon>
        <taxon>Janthinobacterium</taxon>
    </lineage>
</organism>
<dbReference type="EMBL" id="LOCQ01000059">
    <property type="protein sequence ID" value="OBV37804.1"/>
    <property type="molecule type" value="Genomic_DNA"/>
</dbReference>
<dbReference type="STRING" id="1747903.ASR47_100476"/>
<keyword evidence="3" id="KW-1185">Reference proteome</keyword>
<keyword evidence="1" id="KW-1133">Transmembrane helix</keyword>
<dbReference type="AlphaFoldDB" id="A0A1A7BYI9"/>
<dbReference type="OrthoDB" id="9820610at2"/>
<dbReference type="Proteomes" id="UP000092713">
    <property type="component" value="Unassembled WGS sequence"/>
</dbReference>
<dbReference type="RefSeq" id="WP_065309351.1">
    <property type="nucleotide sequence ID" value="NZ_LOCQ01000059.1"/>
</dbReference>
<feature type="transmembrane region" description="Helical" evidence="1">
    <location>
        <begin position="40"/>
        <end position="63"/>
    </location>
</feature>
<accession>A0A1A7BYI9</accession>
<feature type="transmembrane region" description="Helical" evidence="1">
    <location>
        <begin position="84"/>
        <end position="103"/>
    </location>
</feature>
<gene>
    <name evidence="2" type="ORF">ASR47_100476</name>
</gene>
<keyword evidence="1" id="KW-0472">Membrane</keyword>
<evidence type="ECO:0000313" key="2">
    <source>
        <dbReference type="EMBL" id="OBV37804.1"/>
    </source>
</evidence>
<feature type="transmembrane region" description="Helical" evidence="1">
    <location>
        <begin position="179"/>
        <end position="204"/>
    </location>
</feature>
<reference evidence="2 3" key="1">
    <citation type="submission" date="2016-04" db="EMBL/GenBank/DDBJ databases">
        <title>Draft genome sequence of Janthinobacterium psychrotolerans sp. nov., isolated from freshwater sediments in Denmark.</title>
        <authorList>
            <person name="Gong X."/>
            <person name="Skrivergaard S."/>
            <person name="Korsgaard B.S."/>
            <person name="Schreiber L."/>
            <person name="Marshall I.P."/>
            <person name="Finster K."/>
            <person name="Schramm A."/>
        </authorList>
    </citation>
    <scope>NUCLEOTIDE SEQUENCE [LARGE SCALE GENOMIC DNA]</scope>
    <source>
        <strain evidence="2 3">S3-2</strain>
    </source>
</reference>
<evidence type="ECO:0000256" key="1">
    <source>
        <dbReference type="SAM" id="Phobius"/>
    </source>
</evidence>
<evidence type="ECO:0000313" key="3">
    <source>
        <dbReference type="Proteomes" id="UP000092713"/>
    </source>
</evidence>
<feature type="transmembrane region" description="Helical" evidence="1">
    <location>
        <begin position="139"/>
        <end position="159"/>
    </location>
</feature>
<feature type="transmembrane region" description="Helical" evidence="1">
    <location>
        <begin position="109"/>
        <end position="127"/>
    </location>
</feature>
<name>A0A1A7BYI9_9BURK</name>
<protein>
    <submittedName>
        <fullName evidence="2">Uncharacterized protein</fullName>
    </submittedName>
</protein>
<sequence>MQKSFIVLSISGSILAISSILDMLSGLLNLQHFHRLDGYIGILSRIAFYLSFLSFCSHVYAVMSKHRWTSAETKSQHLPRPPEEIIGIGISCIVAFFFTFAIARQQLHLANAVIIYGLFLFTSALLIQPSGKGWKGNLVNAIWPAMFFLLAAVLQLPWAPVFQRLFGNEHLAEYFDAKFTFLLLGASICTALIAIPGIMLANLIKKAMTRFAISLTGGAWQESDSIRRHIHWPLAVLAIATTTILS</sequence>